<dbReference type="Gene3D" id="2.30.42.10">
    <property type="match status" value="1"/>
</dbReference>
<dbReference type="SUPFAM" id="SSF50156">
    <property type="entry name" value="PDZ domain-like"/>
    <property type="match status" value="1"/>
</dbReference>
<dbReference type="InterPro" id="IPR041489">
    <property type="entry name" value="PDZ_6"/>
</dbReference>
<dbReference type="InterPro" id="IPR036034">
    <property type="entry name" value="PDZ_sf"/>
</dbReference>
<evidence type="ECO:0000313" key="4">
    <source>
        <dbReference type="Proteomes" id="UP001596044"/>
    </source>
</evidence>
<keyword evidence="1" id="KW-0812">Transmembrane</keyword>
<feature type="transmembrane region" description="Helical" evidence="1">
    <location>
        <begin position="255"/>
        <end position="286"/>
    </location>
</feature>
<dbReference type="InterPro" id="IPR001478">
    <property type="entry name" value="PDZ"/>
</dbReference>
<name>A0ABW0K7H4_9BACL</name>
<dbReference type="PROSITE" id="PS50106">
    <property type="entry name" value="PDZ"/>
    <property type="match status" value="1"/>
</dbReference>
<keyword evidence="1" id="KW-0472">Membrane</keyword>
<evidence type="ECO:0000256" key="1">
    <source>
        <dbReference type="SAM" id="Phobius"/>
    </source>
</evidence>
<reference evidence="4" key="1">
    <citation type="journal article" date="2019" name="Int. J. Syst. Evol. Microbiol.">
        <title>The Global Catalogue of Microorganisms (GCM) 10K type strain sequencing project: providing services to taxonomists for standard genome sequencing and annotation.</title>
        <authorList>
            <consortium name="The Broad Institute Genomics Platform"/>
            <consortium name="The Broad Institute Genome Sequencing Center for Infectious Disease"/>
            <person name="Wu L."/>
            <person name="Ma J."/>
        </authorList>
    </citation>
    <scope>NUCLEOTIDE SEQUENCE [LARGE SCALE GENOMIC DNA]</scope>
    <source>
        <strain evidence="4">KACC 11904</strain>
    </source>
</reference>
<evidence type="ECO:0000259" key="2">
    <source>
        <dbReference type="PROSITE" id="PS50106"/>
    </source>
</evidence>
<feature type="transmembrane region" description="Helical" evidence="1">
    <location>
        <begin position="57"/>
        <end position="78"/>
    </location>
</feature>
<comment type="caution">
    <text evidence="3">The sequence shown here is derived from an EMBL/GenBank/DDBJ whole genome shotgun (WGS) entry which is preliminary data.</text>
</comment>
<feature type="transmembrane region" description="Helical" evidence="1">
    <location>
        <begin position="216"/>
        <end position="235"/>
    </location>
</feature>
<dbReference type="EMBL" id="JBHSMJ010000011">
    <property type="protein sequence ID" value="MFC5448747.1"/>
    <property type="molecule type" value="Genomic_DNA"/>
</dbReference>
<feature type="transmembrane region" description="Helical" evidence="1">
    <location>
        <begin position="107"/>
        <end position="125"/>
    </location>
</feature>
<accession>A0ABW0K7H4</accession>
<feature type="transmembrane region" description="Helical" evidence="1">
    <location>
        <begin position="186"/>
        <end position="204"/>
    </location>
</feature>
<proteinExistence type="predicted"/>
<dbReference type="Pfam" id="PF17820">
    <property type="entry name" value="PDZ_6"/>
    <property type="match status" value="1"/>
</dbReference>
<evidence type="ECO:0000313" key="3">
    <source>
        <dbReference type="EMBL" id="MFC5448747.1"/>
    </source>
</evidence>
<dbReference type="Proteomes" id="UP001596044">
    <property type="component" value="Unassembled WGS sequence"/>
</dbReference>
<dbReference type="RefSeq" id="WP_270884595.1">
    <property type="nucleotide sequence ID" value="NZ_JAQFVF010000072.1"/>
</dbReference>
<organism evidence="3 4">
    <name type="scientific">Paenibacillus aestuarii</name>
    <dbReference type="NCBI Taxonomy" id="516965"/>
    <lineage>
        <taxon>Bacteria</taxon>
        <taxon>Bacillati</taxon>
        <taxon>Bacillota</taxon>
        <taxon>Bacilli</taxon>
        <taxon>Bacillales</taxon>
        <taxon>Paenibacillaceae</taxon>
        <taxon>Paenibacillus</taxon>
    </lineage>
</organism>
<feature type="transmembrane region" description="Helical" evidence="1">
    <location>
        <begin position="84"/>
        <end position="100"/>
    </location>
</feature>
<feature type="domain" description="PDZ" evidence="2">
    <location>
        <begin position="311"/>
        <end position="369"/>
    </location>
</feature>
<sequence length="428" mass="47362">MDLFVQFMERFLDAILQLVMNPFYYIGILFIVLQYRKQVQLERKLFHTKLHSLVNETWRTVLWGWIGGLLASVLMLFIGVTVQAEAVLLLWVIAVILLIIRVRFLCLAYSVGILGVAHAVIGYLPNMDSMQKAVPLLKIITDADIPSLLAIVAVLHLVEGLLVGVQGSRMASPLFLEGKRGKIIGGYQLQGFWPVPLFLLVPLAGGAHGLPWGTLFGTNLAAGWTLLAFPAMIGFTELTTSRLPKMQARNNSNLLYIYGAILFGAAAAAHFWSLFIIVAALLSIALHEALMVYNRIVESRQKPYYVHSNQGLTVLAVVPGSPAEAMGIQIGEKIYKVNGHRVASKADIHAAMQLNAAFCKIEVLDAREEVRFLQRAIYAGDHHQLGIILAPDQQALYYLEQKPLHLFSYLRGKLTGVLSNDTAKSKPL</sequence>
<feature type="transmembrane region" description="Helical" evidence="1">
    <location>
        <begin position="145"/>
        <end position="165"/>
    </location>
</feature>
<gene>
    <name evidence="3" type="ORF">ACFPOG_10770</name>
</gene>
<dbReference type="SMART" id="SM00228">
    <property type="entry name" value="PDZ"/>
    <property type="match status" value="1"/>
</dbReference>
<keyword evidence="1" id="KW-1133">Transmembrane helix</keyword>
<feature type="transmembrane region" description="Helical" evidence="1">
    <location>
        <begin position="14"/>
        <end position="36"/>
    </location>
</feature>
<protein>
    <submittedName>
        <fullName evidence="3">PDZ domain-containing protein</fullName>
    </submittedName>
</protein>
<keyword evidence="4" id="KW-1185">Reference proteome</keyword>